<dbReference type="OrthoDB" id="6141328at2759"/>
<dbReference type="PANTHER" id="PTHR31751">
    <property type="entry name" value="SI:CH211-108C17.2-RELATED-RELATED"/>
    <property type="match status" value="1"/>
</dbReference>
<evidence type="ECO:0000256" key="1">
    <source>
        <dbReference type="SAM" id="MobiDB-lite"/>
    </source>
</evidence>
<keyword evidence="3" id="KW-1185">Reference proteome</keyword>
<dbReference type="Proteomes" id="UP001152795">
    <property type="component" value="Unassembled WGS sequence"/>
</dbReference>
<dbReference type="PANTHER" id="PTHR31751:SF42">
    <property type="entry name" value="PROTEIN CBG10204"/>
    <property type="match status" value="1"/>
</dbReference>
<dbReference type="EMBL" id="CACRXK020017532">
    <property type="protein sequence ID" value="CAB4031321.1"/>
    <property type="molecule type" value="Genomic_DNA"/>
</dbReference>
<evidence type="ECO:0000313" key="3">
    <source>
        <dbReference type="Proteomes" id="UP001152795"/>
    </source>
</evidence>
<protein>
    <submittedName>
        <fullName evidence="2">Uncharacterized protein</fullName>
    </submittedName>
</protein>
<sequence>NDSYILANSPEFLKSIEFSGKRRLKLKDDAVPTENKPLDGTSEEQNVKRSVGTLSRRREVEDILNADTVAENANVICEQPIHSESHEEILTVTRNETICESFMPQEPVTVTIKSSYTQTDEQFVNQWPKKNKMTQTCKLPATVTSNKTKTTSKKTQTYLTNECLLQYIAAAKPKVLVCSSTQTALIENELVPNTSQPELDSDPIDKHSSSDEEYQSDESDLESDEGINGDRGELITLSSNKLPHDQMKFIVFEQSIVKRFGVCSTCRSTCTVSLQRNIGTYCKIALHCSADSSHSFTWSTGPLRNRLPVLHLMIASSVLCTGMECAKALRLFDFLKIMCFKRREFSNLLTGYVIPAVFNVWKRQQQCLLNSIKDNPICIASDMRVDSPGHSGLFGSGSSLDVDRNIILDTQVIKSTEVKNSNAMELESLKRQTAYLEQSDVNVKKLVTDRHSQVSSYLAQEKPDIEHAYDVWHVAKGEKKRLLKVVKIKKFRKLKPWIGSIINLMYWVAISSQSPVEREEKWLSLLNHIVDVHVHNENKLFMKCTHETIERQWLQTGSAIYKKLIEIITRPRLLTAIRKLSNYHQTSGLEAKHSLDNTFASKNVYYPYHSLMARLFCSNLHYNENANRSQATTAEGVSRWSIVYPKANKGEKAVAKPLKEQPTYKYIQTIQEECLKLRNDFSTLKKAISHSKELLPEEPVTLVEKYLDGKQPKPKSDIVAAKHSRFTQPALPGVDEDHCDCSGKCATRRCKCKNELRKCKSACGCKKEACKNV</sequence>
<gene>
    <name evidence="2" type="ORF">PACLA_8A038198</name>
</gene>
<feature type="non-terminal residue" evidence="2">
    <location>
        <position position="773"/>
    </location>
</feature>
<proteinExistence type="predicted"/>
<feature type="region of interest" description="Disordered" evidence="1">
    <location>
        <begin position="29"/>
        <end position="53"/>
    </location>
</feature>
<dbReference type="AlphaFoldDB" id="A0A7D9LCY9"/>
<feature type="region of interest" description="Disordered" evidence="1">
    <location>
        <begin position="189"/>
        <end position="229"/>
    </location>
</feature>
<evidence type="ECO:0000313" key="2">
    <source>
        <dbReference type="EMBL" id="CAB4031321.1"/>
    </source>
</evidence>
<reference evidence="2" key="1">
    <citation type="submission" date="2020-04" db="EMBL/GenBank/DDBJ databases">
        <authorList>
            <person name="Alioto T."/>
            <person name="Alioto T."/>
            <person name="Gomez Garrido J."/>
        </authorList>
    </citation>
    <scope>NUCLEOTIDE SEQUENCE</scope>
    <source>
        <strain evidence="2">A484AB</strain>
    </source>
</reference>
<organism evidence="2 3">
    <name type="scientific">Paramuricea clavata</name>
    <name type="common">Red gorgonian</name>
    <name type="synonym">Violescent sea-whip</name>
    <dbReference type="NCBI Taxonomy" id="317549"/>
    <lineage>
        <taxon>Eukaryota</taxon>
        <taxon>Metazoa</taxon>
        <taxon>Cnidaria</taxon>
        <taxon>Anthozoa</taxon>
        <taxon>Octocorallia</taxon>
        <taxon>Malacalcyonacea</taxon>
        <taxon>Plexauridae</taxon>
        <taxon>Paramuricea</taxon>
    </lineage>
</organism>
<feature type="compositionally biased region" description="Polar residues" evidence="1">
    <location>
        <begin position="189"/>
        <end position="198"/>
    </location>
</feature>
<accession>A0A7D9LCY9</accession>
<feature type="compositionally biased region" description="Acidic residues" evidence="1">
    <location>
        <begin position="211"/>
        <end position="227"/>
    </location>
</feature>
<name>A0A7D9LCY9_PARCT</name>
<comment type="caution">
    <text evidence="2">The sequence shown here is derived from an EMBL/GenBank/DDBJ whole genome shotgun (WGS) entry which is preliminary data.</text>
</comment>